<sequence>MKKIVPDPPATPLETALSTDPLLDQAAADRALNHYLLKPPVPQPSKTSSYVICDSVSLESALVETSGLLRCASASAGEVSNSLSGAQRDLVLSVLHLVDMARAYVDKSLDGLNTH</sequence>
<dbReference type="AlphaFoldDB" id="A0A6L5HXX6"/>
<reference evidence="1 2" key="1">
    <citation type="submission" date="2019-10" db="EMBL/GenBank/DDBJ databases">
        <title>Evaluation of single-gene subtyping targets for Pseudomonas.</title>
        <authorList>
            <person name="Reichler S.J."/>
            <person name="Orsi R.H."/>
            <person name="Wiedmann M."/>
            <person name="Martin N.H."/>
            <person name="Murphy S.I."/>
        </authorList>
    </citation>
    <scope>NUCLEOTIDE SEQUENCE [LARGE SCALE GENOMIC DNA]</scope>
    <source>
        <strain evidence="1 2">FSL R10-1637</strain>
    </source>
</reference>
<name>A0A6L5HXX6_9PSED</name>
<proteinExistence type="predicted"/>
<evidence type="ECO:0000313" key="1">
    <source>
        <dbReference type="EMBL" id="MQU07251.1"/>
    </source>
</evidence>
<dbReference type="EMBL" id="WIVU01000034">
    <property type="protein sequence ID" value="MQU07251.1"/>
    <property type="molecule type" value="Genomic_DNA"/>
</dbReference>
<organism evidence="1 2">
    <name type="scientific">Pseudomonas helleri</name>
    <dbReference type="NCBI Taxonomy" id="1608996"/>
    <lineage>
        <taxon>Bacteria</taxon>
        <taxon>Pseudomonadati</taxon>
        <taxon>Pseudomonadota</taxon>
        <taxon>Gammaproteobacteria</taxon>
        <taxon>Pseudomonadales</taxon>
        <taxon>Pseudomonadaceae</taxon>
        <taxon>Pseudomonas</taxon>
    </lineage>
</organism>
<evidence type="ECO:0000313" key="2">
    <source>
        <dbReference type="Proteomes" id="UP000478064"/>
    </source>
</evidence>
<dbReference type="Proteomes" id="UP000478064">
    <property type="component" value="Unassembled WGS sequence"/>
</dbReference>
<dbReference type="Pfam" id="PF19619">
    <property type="entry name" value="DUF6124"/>
    <property type="match status" value="1"/>
</dbReference>
<dbReference type="RefSeq" id="WP_153374334.1">
    <property type="nucleotide sequence ID" value="NZ_WIVU01000034.1"/>
</dbReference>
<comment type="caution">
    <text evidence="1">The sequence shown here is derived from an EMBL/GenBank/DDBJ whole genome shotgun (WGS) entry which is preliminary data.</text>
</comment>
<accession>A0A6L5HXX6</accession>
<protein>
    <submittedName>
        <fullName evidence="1">DUF3077 domain-containing protein</fullName>
    </submittedName>
</protein>
<gene>
    <name evidence="1" type="ORF">GHO27_16310</name>
</gene>